<sequence length="66" mass="7873">MARENEDKYYKFLFYFDRTTKKIFVYDPVANRYTLNFANGWSYVIFAIIMVFVVLCIFIGGAHRGK</sequence>
<feature type="transmembrane region" description="Helical" evidence="1">
    <location>
        <begin position="41"/>
        <end position="62"/>
    </location>
</feature>
<organism evidence="2 3">
    <name type="scientific">Mucilaginibacter mallensis</name>
    <dbReference type="NCBI Taxonomy" id="652787"/>
    <lineage>
        <taxon>Bacteria</taxon>
        <taxon>Pseudomonadati</taxon>
        <taxon>Bacteroidota</taxon>
        <taxon>Sphingobacteriia</taxon>
        <taxon>Sphingobacteriales</taxon>
        <taxon>Sphingobacteriaceae</taxon>
        <taxon>Mucilaginibacter</taxon>
    </lineage>
</organism>
<keyword evidence="1" id="KW-0472">Membrane</keyword>
<name>A0A1H2CA69_MUCMA</name>
<keyword evidence="1" id="KW-1133">Transmembrane helix</keyword>
<proteinExistence type="predicted"/>
<evidence type="ECO:0000313" key="2">
    <source>
        <dbReference type="EMBL" id="SDT67264.1"/>
    </source>
</evidence>
<protein>
    <recommendedName>
        <fullName evidence="4">DUF5808 domain-containing protein</fullName>
    </recommendedName>
</protein>
<accession>A0A1H2CA69</accession>
<evidence type="ECO:0000256" key="1">
    <source>
        <dbReference type="SAM" id="Phobius"/>
    </source>
</evidence>
<dbReference type="STRING" id="652787.SAMN05216490_4776"/>
<gene>
    <name evidence="2" type="ORF">SAMN05216490_4776</name>
</gene>
<dbReference type="Proteomes" id="UP000199679">
    <property type="component" value="Chromosome I"/>
</dbReference>
<evidence type="ECO:0000313" key="3">
    <source>
        <dbReference type="Proteomes" id="UP000199679"/>
    </source>
</evidence>
<evidence type="ECO:0008006" key="4">
    <source>
        <dbReference type="Google" id="ProtNLM"/>
    </source>
</evidence>
<reference evidence="2 3" key="1">
    <citation type="submission" date="2016-10" db="EMBL/GenBank/DDBJ databases">
        <authorList>
            <person name="de Groot N.N."/>
        </authorList>
    </citation>
    <scope>NUCLEOTIDE SEQUENCE [LARGE SCALE GENOMIC DNA]</scope>
    <source>
        <strain evidence="2 3">MP1X4</strain>
    </source>
</reference>
<keyword evidence="1" id="KW-0812">Transmembrane</keyword>
<dbReference type="AlphaFoldDB" id="A0A1H2CA69"/>
<dbReference type="EMBL" id="LT629740">
    <property type="protein sequence ID" value="SDT67264.1"/>
    <property type="molecule type" value="Genomic_DNA"/>
</dbReference>
<keyword evidence="3" id="KW-1185">Reference proteome</keyword>